<keyword evidence="3" id="KW-1185">Reference proteome</keyword>
<dbReference type="InParanoid" id="A0A136IV22"/>
<name>A0A136IV22_9PEZI</name>
<dbReference type="PANTHER" id="PTHR38695">
    <property type="entry name" value="AMINO ACID PERMEASE_ SLC12A DOMAIN-CONTAINING PROTEIN"/>
    <property type="match status" value="1"/>
</dbReference>
<feature type="domain" description="Luciferase" evidence="1">
    <location>
        <begin position="196"/>
        <end position="268"/>
    </location>
</feature>
<dbReference type="PANTHER" id="PTHR38695:SF1">
    <property type="entry name" value="AMINO ACID PERMEASE_ SLC12A DOMAIN-CONTAINING PROTEIN"/>
    <property type="match status" value="1"/>
</dbReference>
<dbReference type="OrthoDB" id="5358398at2759"/>
<dbReference type="EMBL" id="KQ964257">
    <property type="protein sequence ID" value="KXJ88656.1"/>
    <property type="molecule type" value="Genomic_DNA"/>
</dbReference>
<accession>A0A136IV22</accession>
<gene>
    <name evidence="2" type="ORF">Micbo1qcDRAFT_166091</name>
</gene>
<feature type="non-terminal residue" evidence="2">
    <location>
        <position position="1"/>
    </location>
</feature>
<reference evidence="3" key="1">
    <citation type="submission" date="2016-02" db="EMBL/GenBank/DDBJ databases">
        <title>Draft genome sequence of Microdochium bolleyi, a fungal endophyte of beachgrass.</title>
        <authorList>
            <consortium name="DOE Joint Genome Institute"/>
            <person name="David A.S."/>
            <person name="May G."/>
            <person name="Haridas S."/>
            <person name="Lim J."/>
            <person name="Wang M."/>
            <person name="Labutti K."/>
            <person name="Lipzen A."/>
            <person name="Barry K."/>
            <person name="Grigoriev I.V."/>
        </authorList>
    </citation>
    <scope>NUCLEOTIDE SEQUENCE [LARGE SCALE GENOMIC DNA]</scope>
    <source>
        <strain evidence="3">J235TASD1</strain>
    </source>
</reference>
<dbReference type="InterPro" id="IPR040841">
    <property type="entry name" value="Luciferase_dom"/>
</dbReference>
<dbReference type="Pfam" id="PF17648">
    <property type="entry name" value="Luciferase"/>
    <property type="match status" value="1"/>
</dbReference>
<protein>
    <recommendedName>
        <fullName evidence="1">Luciferase domain-containing protein</fullName>
    </recommendedName>
</protein>
<evidence type="ECO:0000313" key="3">
    <source>
        <dbReference type="Proteomes" id="UP000070501"/>
    </source>
</evidence>
<proteinExistence type="predicted"/>
<dbReference type="AlphaFoldDB" id="A0A136IV22"/>
<evidence type="ECO:0000259" key="1">
    <source>
        <dbReference type="Pfam" id="PF17648"/>
    </source>
</evidence>
<sequence length="290" mass="32328">MSVHSDSLERLVSSLAGLLNPRQGPSRWPIITATIGSGLVASFATWCYHDYQAYLALGPGGPPYNVKGWAWITFGIRPFALSKSGATLVSDYPETGAHESTVRLPPRQGERALLGGIAPHRQLSQKAPEHMRERIVTLFSNAAKQYPELLEIKKSLYERHHDALFVSPALLQQQPEVKSDTAASSACCPECATIARGEIGHMHPDLSVHVYLSPADARQVIEKRWAERHRLAVPRTAWVKNKYAIADTYLMIYGPRNEEELDVLAVILANGIRYMTGRQDIGRLEWRRAL</sequence>
<dbReference type="Proteomes" id="UP000070501">
    <property type="component" value="Unassembled WGS sequence"/>
</dbReference>
<organism evidence="2 3">
    <name type="scientific">Microdochium bolleyi</name>
    <dbReference type="NCBI Taxonomy" id="196109"/>
    <lineage>
        <taxon>Eukaryota</taxon>
        <taxon>Fungi</taxon>
        <taxon>Dikarya</taxon>
        <taxon>Ascomycota</taxon>
        <taxon>Pezizomycotina</taxon>
        <taxon>Sordariomycetes</taxon>
        <taxon>Xylariomycetidae</taxon>
        <taxon>Xylariales</taxon>
        <taxon>Microdochiaceae</taxon>
        <taxon>Microdochium</taxon>
    </lineage>
</organism>
<dbReference type="InterPro" id="IPR048273">
    <property type="entry name" value="Luciferase"/>
</dbReference>
<dbReference type="STRING" id="196109.A0A136IV22"/>
<evidence type="ECO:0000313" key="2">
    <source>
        <dbReference type="EMBL" id="KXJ88656.1"/>
    </source>
</evidence>